<comment type="caution">
    <text evidence="1">The sequence shown here is derived from an EMBL/GenBank/DDBJ whole genome shotgun (WGS) entry which is preliminary data.</text>
</comment>
<evidence type="ECO:0000313" key="2">
    <source>
        <dbReference type="Proteomes" id="UP000028582"/>
    </source>
</evidence>
<dbReference type="AlphaFoldDB" id="A0A080ZYF1"/>
<reference evidence="1 2" key="1">
    <citation type="submission" date="2013-11" db="EMBL/GenBank/DDBJ databases">
        <title>The Genome Sequence of Phytophthora parasitica P1976.</title>
        <authorList>
            <consortium name="The Broad Institute Genomics Platform"/>
            <person name="Russ C."/>
            <person name="Tyler B."/>
            <person name="Panabieres F."/>
            <person name="Shan W."/>
            <person name="Tripathy S."/>
            <person name="Grunwald N."/>
            <person name="Machado M."/>
            <person name="Johnson C.S."/>
            <person name="Walker B."/>
            <person name="Young S."/>
            <person name="Zeng Q."/>
            <person name="Gargeya S."/>
            <person name="Fitzgerald M."/>
            <person name="Haas B."/>
            <person name="Abouelleil A."/>
            <person name="Allen A.W."/>
            <person name="Alvarado L."/>
            <person name="Arachchi H.M."/>
            <person name="Berlin A.M."/>
            <person name="Chapman S.B."/>
            <person name="Gainer-Dewar J."/>
            <person name="Goldberg J."/>
            <person name="Griggs A."/>
            <person name="Gujja S."/>
            <person name="Hansen M."/>
            <person name="Howarth C."/>
            <person name="Imamovic A."/>
            <person name="Ireland A."/>
            <person name="Larimer J."/>
            <person name="McCowan C."/>
            <person name="Murphy C."/>
            <person name="Pearson M."/>
            <person name="Poon T.W."/>
            <person name="Priest M."/>
            <person name="Roberts A."/>
            <person name="Saif S."/>
            <person name="Shea T."/>
            <person name="Sisk P."/>
            <person name="Sykes S."/>
            <person name="Wortman J."/>
            <person name="Nusbaum C."/>
            <person name="Birren B."/>
        </authorList>
    </citation>
    <scope>NUCLEOTIDE SEQUENCE [LARGE SCALE GENOMIC DNA]</scope>
    <source>
        <strain evidence="1 2">P1976</strain>
    </source>
</reference>
<proteinExistence type="predicted"/>
<dbReference type="Proteomes" id="UP000028582">
    <property type="component" value="Unassembled WGS sequence"/>
</dbReference>
<dbReference type="EMBL" id="ANJA01002155">
    <property type="protein sequence ID" value="ETO71662.1"/>
    <property type="molecule type" value="Genomic_DNA"/>
</dbReference>
<evidence type="ECO:0000313" key="1">
    <source>
        <dbReference type="EMBL" id="ETO71662.1"/>
    </source>
</evidence>
<gene>
    <name evidence="1" type="ORF">F444_12021</name>
</gene>
<name>A0A080ZYF1_PHYNI</name>
<protein>
    <submittedName>
        <fullName evidence="1">Uncharacterized protein</fullName>
    </submittedName>
</protein>
<organism evidence="1 2">
    <name type="scientific">Phytophthora nicotianae P1976</name>
    <dbReference type="NCBI Taxonomy" id="1317066"/>
    <lineage>
        <taxon>Eukaryota</taxon>
        <taxon>Sar</taxon>
        <taxon>Stramenopiles</taxon>
        <taxon>Oomycota</taxon>
        <taxon>Peronosporomycetes</taxon>
        <taxon>Peronosporales</taxon>
        <taxon>Peronosporaceae</taxon>
        <taxon>Phytophthora</taxon>
    </lineage>
</organism>
<accession>A0A080ZYF1</accession>
<sequence length="49" mass="5285">MTQDHRGFMKVELSDPDYIAVYVDDLLIIARISAHLGAKATSGSVAPNP</sequence>